<evidence type="ECO:0000313" key="2">
    <source>
        <dbReference type="EMBL" id="KAE8383282.1"/>
    </source>
</evidence>
<dbReference type="Proteomes" id="UP000326198">
    <property type="component" value="Unassembled WGS sequence"/>
</dbReference>
<keyword evidence="1" id="KW-1133">Transmembrane helix</keyword>
<evidence type="ECO:0000256" key="1">
    <source>
        <dbReference type="SAM" id="Phobius"/>
    </source>
</evidence>
<organism evidence="2 3">
    <name type="scientific">Aspergillus bertholletiae</name>
    <dbReference type="NCBI Taxonomy" id="1226010"/>
    <lineage>
        <taxon>Eukaryota</taxon>
        <taxon>Fungi</taxon>
        <taxon>Dikarya</taxon>
        <taxon>Ascomycota</taxon>
        <taxon>Pezizomycotina</taxon>
        <taxon>Eurotiomycetes</taxon>
        <taxon>Eurotiomycetidae</taxon>
        <taxon>Eurotiales</taxon>
        <taxon>Aspergillaceae</taxon>
        <taxon>Aspergillus</taxon>
        <taxon>Aspergillus subgen. Circumdati</taxon>
    </lineage>
</organism>
<gene>
    <name evidence="2" type="ORF">BDV26DRAFT_162114</name>
</gene>
<keyword evidence="3" id="KW-1185">Reference proteome</keyword>
<accession>A0A5N7BN84</accession>
<reference evidence="2 3" key="1">
    <citation type="submission" date="2019-04" db="EMBL/GenBank/DDBJ databases">
        <title>Friends and foes A comparative genomics studyof 23 Aspergillus species from section Flavi.</title>
        <authorList>
            <consortium name="DOE Joint Genome Institute"/>
            <person name="Kjaerbolling I."/>
            <person name="Vesth T."/>
            <person name="Frisvad J.C."/>
            <person name="Nybo J.L."/>
            <person name="Theobald S."/>
            <person name="Kildgaard S."/>
            <person name="Isbrandt T."/>
            <person name="Kuo A."/>
            <person name="Sato A."/>
            <person name="Lyhne E.K."/>
            <person name="Kogle M.E."/>
            <person name="Wiebenga A."/>
            <person name="Kun R.S."/>
            <person name="Lubbers R.J."/>
            <person name="Makela M.R."/>
            <person name="Barry K."/>
            <person name="Chovatia M."/>
            <person name="Clum A."/>
            <person name="Daum C."/>
            <person name="Haridas S."/>
            <person name="He G."/>
            <person name="LaButti K."/>
            <person name="Lipzen A."/>
            <person name="Mondo S."/>
            <person name="Riley R."/>
            <person name="Salamov A."/>
            <person name="Simmons B.A."/>
            <person name="Magnuson J.K."/>
            <person name="Henrissat B."/>
            <person name="Mortensen U.H."/>
            <person name="Larsen T.O."/>
            <person name="Devries R.P."/>
            <person name="Grigoriev I.V."/>
            <person name="Machida M."/>
            <person name="Baker S.E."/>
            <person name="Andersen M.R."/>
        </authorList>
    </citation>
    <scope>NUCLEOTIDE SEQUENCE [LARGE SCALE GENOMIC DNA]</scope>
    <source>
        <strain evidence="2 3">IBT 29228</strain>
    </source>
</reference>
<sequence length="122" mass="14454">MKPQHRDLRQSESQEPPSCHIRLFDQYLEVVPIRYGKAVQVCLLFMHTEYQNFLKIHGPLLFDLTSVEGLTQQKKEQVLQRAHVLLCLTMLLFRLILLKRRAGRLQRFLQRSRNSHGTFRGL</sequence>
<dbReference type="EMBL" id="ML736156">
    <property type="protein sequence ID" value="KAE8383282.1"/>
    <property type="molecule type" value="Genomic_DNA"/>
</dbReference>
<keyword evidence="1" id="KW-0472">Membrane</keyword>
<feature type="transmembrane region" description="Helical" evidence="1">
    <location>
        <begin position="78"/>
        <end position="97"/>
    </location>
</feature>
<dbReference type="AlphaFoldDB" id="A0A5N7BN84"/>
<name>A0A5N7BN84_9EURO</name>
<keyword evidence="1" id="KW-0812">Transmembrane</keyword>
<protein>
    <submittedName>
        <fullName evidence="2">Uncharacterized protein</fullName>
    </submittedName>
</protein>
<evidence type="ECO:0000313" key="3">
    <source>
        <dbReference type="Proteomes" id="UP000326198"/>
    </source>
</evidence>
<proteinExistence type="predicted"/>